<dbReference type="EMBL" id="BAFH01000003">
    <property type="protein sequence ID" value="GAB62360.1"/>
    <property type="molecule type" value="Genomic_DNA"/>
</dbReference>
<organism evidence="2 3">
    <name type="scientific">Candidatus Jettenia caeni</name>
    <dbReference type="NCBI Taxonomy" id="247490"/>
    <lineage>
        <taxon>Bacteria</taxon>
        <taxon>Pseudomonadati</taxon>
        <taxon>Planctomycetota</taxon>
        <taxon>Candidatus Brocadiia</taxon>
        <taxon>Candidatus Brocadiales</taxon>
        <taxon>Candidatus Brocadiaceae</taxon>
        <taxon>Candidatus Jettenia</taxon>
    </lineage>
</organism>
<sequence>MLQNTSCEKGLILKEELVNGKLAEIKGEDEAETTVSYFKGNDPSKWWSGIATYGEVNLGEVYEGIELRLKAYGDNVEKLFCVKPGADPGQIQVRLSGVKLPNPPTPFRKWGFYCSFFTKGEQRKFFSFIKREFSLFFESREFFPLLQRGIKGDYTSTKKDSVR</sequence>
<accession>I3IKW5</accession>
<reference evidence="2 3" key="1">
    <citation type="journal article" date="2012" name="FEBS Lett.">
        <title>Anammox organism KSU-1 expresses a NirK-type copper-containing nitrite reductase instead of a NirS-type with cytochrome cd1.</title>
        <authorList>
            <person name="Hira D."/>
            <person name="Toh H."/>
            <person name="Migita C.T."/>
            <person name="Okubo H."/>
            <person name="Nishiyama T."/>
            <person name="Hattori M."/>
            <person name="Furukawa K."/>
            <person name="Fujii T."/>
        </authorList>
    </citation>
    <scope>NUCLEOTIDE SEQUENCE [LARGE SCALE GENOMIC DNA]</scope>
</reference>
<feature type="domain" description="DUF7948" evidence="1">
    <location>
        <begin position="13"/>
        <end position="99"/>
    </location>
</feature>
<keyword evidence="3" id="KW-1185">Reference proteome</keyword>
<dbReference type="OrthoDB" id="1652165at2"/>
<dbReference type="Pfam" id="PF25778">
    <property type="entry name" value="DUF7948"/>
    <property type="match status" value="1"/>
</dbReference>
<evidence type="ECO:0000313" key="2">
    <source>
        <dbReference type="EMBL" id="GAB62360.1"/>
    </source>
</evidence>
<evidence type="ECO:0000259" key="1">
    <source>
        <dbReference type="Pfam" id="PF25778"/>
    </source>
</evidence>
<name>I3IKW5_9BACT</name>
<proteinExistence type="predicted"/>
<dbReference type="Proteomes" id="UP000002985">
    <property type="component" value="Unassembled WGS sequence"/>
</dbReference>
<dbReference type="InterPro" id="IPR057708">
    <property type="entry name" value="DUF7948"/>
</dbReference>
<gene>
    <name evidence="2" type="ORF">KSU1_C0764</name>
</gene>
<comment type="caution">
    <text evidence="2">The sequence shown here is derived from an EMBL/GenBank/DDBJ whole genome shotgun (WGS) entry which is preliminary data.</text>
</comment>
<dbReference type="STRING" id="247490.KSU1_C0764"/>
<evidence type="ECO:0000313" key="3">
    <source>
        <dbReference type="Proteomes" id="UP000002985"/>
    </source>
</evidence>
<dbReference type="AlphaFoldDB" id="I3IKW5"/>
<dbReference type="eggNOG" id="COG3291">
    <property type="taxonomic scope" value="Bacteria"/>
</dbReference>
<protein>
    <recommendedName>
        <fullName evidence="1">DUF7948 domain-containing protein</fullName>
    </recommendedName>
</protein>